<organism evidence="2 3">
    <name type="scientific">Onchocerca volvulus</name>
    <dbReference type="NCBI Taxonomy" id="6282"/>
    <lineage>
        <taxon>Eukaryota</taxon>
        <taxon>Metazoa</taxon>
        <taxon>Ecdysozoa</taxon>
        <taxon>Nematoda</taxon>
        <taxon>Chromadorea</taxon>
        <taxon>Rhabditida</taxon>
        <taxon>Spirurina</taxon>
        <taxon>Spiruromorpha</taxon>
        <taxon>Filarioidea</taxon>
        <taxon>Onchocercidae</taxon>
        <taxon>Onchocerca</taxon>
    </lineage>
</organism>
<accession>A0A8R1U0V8</accession>
<keyword evidence="1" id="KW-1133">Transmembrane helix</keyword>
<sequence length="56" mass="6769">MNDTNALGFFFPIAQNLMNFLLFVFYNNLLYIDHPLLQCNCFLSLFIFQSLREMRR</sequence>
<keyword evidence="3" id="KW-1185">Reference proteome</keyword>
<reference evidence="3" key="1">
    <citation type="submission" date="2013-10" db="EMBL/GenBank/DDBJ databases">
        <title>Genome sequencing of Onchocerca volvulus.</title>
        <authorList>
            <person name="Cotton J."/>
            <person name="Tsai J."/>
            <person name="Stanley E."/>
            <person name="Tracey A."/>
            <person name="Holroyd N."/>
            <person name="Lustigman S."/>
            <person name="Berriman M."/>
        </authorList>
    </citation>
    <scope>NUCLEOTIDE SEQUENCE</scope>
</reference>
<keyword evidence="1" id="KW-0812">Transmembrane</keyword>
<dbReference type="EMBL" id="CMVM020000248">
    <property type="status" value="NOT_ANNOTATED_CDS"/>
    <property type="molecule type" value="Genomic_DNA"/>
</dbReference>
<proteinExistence type="predicted"/>
<protein>
    <submittedName>
        <fullName evidence="2">Uncharacterized protein</fullName>
    </submittedName>
</protein>
<reference evidence="2" key="2">
    <citation type="submission" date="2022-06" db="UniProtKB">
        <authorList>
            <consortium name="EnsemblMetazoa"/>
        </authorList>
    </citation>
    <scope>IDENTIFICATION</scope>
</reference>
<evidence type="ECO:0000256" key="1">
    <source>
        <dbReference type="SAM" id="Phobius"/>
    </source>
</evidence>
<evidence type="ECO:0000313" key="3">
    <source>
        <dbReference type="Proteomes" id="UP000024404"/>
    </source>
</evidence>
<dbReference type="EnsemblMetazoa" id="OVOC8398.1">
    <property type="protein sequence ID" value="OVOC8398.1"/>
    <property type="gene ID" value="WBGene00245207"/>
</dbReference>
<dbReference type="AlphaFoldDB" id="A0A8R1U0V8"/>
<name>A0A8R1U0V8_ONCVO</name>
<dbReference type="Proteomes" id="UP000024404">
    <property type="component" value="Unassembled WGS sequence"/>
</dbReference>
<evidence type="ECO:0000313" key="2">
    <source>
        <dbReference type="EnsemblMetazoa" id="OVOC8398.1"/>
    </source>
</evidence>
<keyword evidence="1" id="KW-0472">Membrane</keyword>
<feature type="transmembrane region" description="Helical" evidence="1">
    <location>
        <begin position="7"/>
        <end position="26"/>
    </location>
</feature>